<accession>A0A2W1NS04</accession>
<dbReference type="Proteomes" id="UP000249248">
    <property type="component" value="Unassembled WGS sequence"/>
</dbReference>
<evidence type="ECO:0000313" key="2">
    <source>
        <dbReference type="Proteomes" id="UP000249248"/>
    </source>
</evidence>
<dbReference type="AlphaFoldDB" id="A0A2W1NS04"/>
<keyword evidence="2" id="KW-1185">Reference proteome</keyword>
<protein>
    <submittedName>
        <fullName evidence="1">Uncharacterized protein</fullName>
    </submittedName>
</protein>
<comment type="caution">
    <text evidence="1">The sequence shown here is derived from an EMBL/GenBank/DDBJ whole genome shotgun (WGS) entry which is preliminary data.</text>
</comment>
<name>A0A2W1NS04_9FLAO</name>
<dbReference type="EMBL" id="QKSB01000004">
    <property type="protein sequence ID" value="PZE17428.1"/>
    <property type="molecule type" value="Genomic_DNA"/>
</dbReference>
<gene>
    <name evidence="1" type="ORF">DNU06_09155</name>
</gene>
<dbReference type="RefSeq" id="WP_111062952.1">
    <property type="nucleotide sequence ID" value="NZ_JBHUCU010000016.1"/>
</dbReference>
<evidence type="ECO:0000313" key="1">
    <source>
        <dbReference type="EMBL" id="PZE17428.1"/>
    </source>
</evidence>
<dbReference type="OrthoDB" id="672868at2"/>
<proteinExistence type="predicted"/>
<organism evidence="1 2">
    <name type="scientific">Putridiphycobacter roseus</name>
    <dbReference type="NCBI Taxonomy" id="2219161"/>
    <lineage>
        <taxon>Bacteria</taxon>
        <taxon>Pseudomonadati</taxon>
        <taxon>Bacteroidota</taxon>
        <taxon>Flavobacteriia</taxon>
        <taxon>Flavobacteriales</taxon>
        <taxon>Crocinitomicaceae</taxon>
        <taxon>Putridiphycobacter</taxon>
    </lineage>
</organism>
<sequence>MKYLLIVSIYFAFVSCQQQVTKQEGEISIKINKNDNVIPEVADWADDYIGQYLDESENNLINIEGYPITYMKRVDYRNGRTFAIVNIGHNFDDRFVSDQMIYIDSLTKVIYNYEPVTDSLIIWKKVTAMNMDSTEMLPDGKYRFDIAFAEWEGKSMGEKVTVIIKGESIKVVYEGDGQLTLTEKGEVIDEGEIMMHDSGVWIIGNSLSDRKIKEIGGCSGGPTIIDFKNKKYWLC</sequence>
<reference evidence="1 2" key="1">
    <citation type="submission" date="2018-06" db="EMBL/GenBank/DDBJ databases">
        <title>The draft genome sequence of Crocinitomix sp. SM1701.</title>
        <authorList>
            <person name="Zhang X."/>
        </authorList>
    </citation>
    <scope>NUCLEOTIDE SEQUENCE [LARGE SCALE GENOMIC DNA]</scope>
    <source>
        <strain evidence="1 2">SM1701</strain>
    </source>
</reference>
<dbReference type="PROSITE" id="PS51257">
    <property type="entry name" value="PROKAR_LIPOPROTEIN"/>
    <property type="match status" value="1"/>
</dbReference>